<dbReference type="PANTHER" id="PTHR46481">
    <property type="entry name" value="ZINC FINGER BED DOMAIN-CONTAINING PROTEIN 4"/>
    <property type="match status" value="1"/>
</dbReference>
<keyword evidence="4" id="KW-0805">Transcription regulation</keyword>
<dbReference type="GO" id="GO:0003677">
    <property type="term" value="F:DNA binding"/>
    <property type="evidence" value="ECO:0007669"/>
    <property type="project" value="InterPro"/>
</dbReference>
<dbReference type="InterPro" id="IPR052035">
    <property type="entry name" value="ZnF_BED_domain_contain"/>
</dbReference>
<evidence type="ECO:0000313" key="9">
    <source>
        <dbReference type="EMBL" id="WOG87427.1"/>
    </source>
</evidence>
<dbReference type="InterPro" id="IPR003656">
    <property type="entry name" value="Znf_BED"/>
</dbReference>
<dbReference type="Pfam" id="PF02892">
    <property type="entry name" value="zf-BED"/>
    <property type="match status" value="1"/>
</dbReference>
<evidence type="ECO:0000256" key="7">
    <source>
        <dbReference type="SAM" id="MobiDB-lite"/>
    </source>
</evidence>
<dbReference type="EMBL" id="CP093344">
    <property type="protein sequence ID" value="WOG87427.1"/>
    <property type="molecule type" value="Genomic_DNA"/>
</dbReference>
<evidence type="ECO:0000256" key="4">
    <source>
        <dbReference type="ARBA" id="ARBA00023015"/>
    </source>
</evidence>
<feature type="domain" description="BED-type" evidence="8">
    <location>
        <begin position="43"/>
        <end position="100"/>
    </location>
</feature>
<keyword evidence="5" id="KW-0804">Transcription</keyword>
<keyword evidence="3" id="KW-0862">Zinc</keyword>
<proteinExistence type="predicted"/>
<dbReference type="InterPro" id="IPR012337">
    <property type="entry name" value="RNaseH-like_sf"/>
</dbReference>
<evidence type="ECO:0000259" key="8">
    <source>
        <dbReference type="PROSITE" id="PS50808"/>
    </source>
</evidence>
<dbReference type="SUPFAM" id="SSF57667">
    <property type="entry name" value="beta-beta-alpha zinc fingers"/>
    <property type="match status" value="1"/>
</dbReference>
<dbReference type="GO" id="GO:0008270">
    <property type="term" value="F:zinc ion binding"/>
    <property type="evidence" value="ECO:0007669"/>
    <property type="project" value="UniProtKB-KW"/>
</dbReference>
<feature type="region of interest" description="Disordered" evidence="7">
    <location>
        <begin position="1"/>
        <end position="48"/>
    </location>
</feature>
<protein>
    <recommendedName>
        <fullName evidence="8">BED-type domain-containing protein</fullName>
    </recommendedName>
</protein>
<dbReference type="PROSITE" id="PS50808">
    <property type="entry name" value="ZF_BED"/>
    <property type="match status" value="1"/>
</dbReference>
<dbReference type="SUPFAM" id="SSF53098">
    <property type="entry name" value="Ribonuclease H-like"/>
    <property type="match status" value="1"/>
</dbReference>
<feature type="compositionally biased region" description="Polar residues" evidence="7">
    <location>
        <begin position="1"/>
        <end position="43"/>
    </location>
</feature>
<evidence type="ECO:0000256" key="5">
    <source>
        <dbReference type="ARBA" id="ARBA00023163"/>
    </source>
</evidence>
<name>A0AAF0WCJ8_DAUCS</name>
<dbReference type="AlphaFoldDB" id="A0AAF0WCJ8"/>
<evidence type="ECO:0000256" key="6">
    <source>
        <dbReference type="PROSITE-ProRule" id="PRU00027"/>
    </source>
</evidence>
<keyword evidence="10" id="KW-1185">Reference proteome</keyword>
<reference evidence="9" key="2">
    <citation type="submission" date="2022-03" db="EMBL/GenBank/DDBJ databases">
        <title>Draft title - Genomic analysis of global carrot germplasm unveils the trajectory of domestication and the origin of high carotenoid orange carrot.</title>
        <authorList>
            <person name="Iorizzo M."/>
            <person name="Ellison S."/>
            <person name="Senalik D."/>
            <person name="Macko-Podgorni A."/>
            <person name="Grzebelus D."/>
            <person name="Bostan H."/>
            <person name="Rolling W."/>
            <person name="Curaba J."/>
            <person name="Simon P."/>
        </authorList>
    </citation>
    <scope>NUCLEOTIDE SEQUENCE</scope>
    <source>
        <tissue evidence="9">Leaf</tissue>
    </source>
</reference>
<organism evidence="9 10">
    <name type="scientific">Daucus carota subsp. sativus</name>
    <name type="common">Carrot</name>
    <dbReference type="NCBI Taxonomy" id="79200"/>
    <lineage>
        <taxon>Eukaryota</taxon>
        <taxon>Viridiplantae</taxon>
        <taxon>Streptophyta</taxon>
        <taxon>Embryophyta</taxon>
        <taxon>Tracheophyta</taxon>
        <taxon>Spermatophyta</taxon>
        <taxon>Magnoliopsida</taxon>
        <taxon>eudicotyledons</taxon>
        <taxon>Gunneridae</taxon>
        <taxon>Pentapetalae</taxon>
        <taxon>asterids</taxon>
        <taxon>campanulids</taxon>
        <taxon>Apiales</taxon>
        <taxon>Apiaceae</taxon>
        <taxon>Apioideae</taxon>
        <taxon>Scandiceae</taxon>
        <taxon>Daucinae</taxon>
        <taxon>Daucus</taxon>
        <taxon>Daucus sect. Daucus</taxon>
    </lineage>
</organism>
<dbReference type="SUPFAM" id="SSF140996">
    <property type="entry name" value="Hermes dimerisation domain"/>
    <property type="match status" value="1"/>
</dbReference>
<keyword evidence="1" id="KW-0479">Metal-binding</keyword>
<reference evidence="9" key="1">
    <citation type="journal article" date="2016" name="Nat. Genet.">
        <title>A high-quality carrot genome assembly provides new insights into carotenoid accumulation and asterid genome evolution.</title>
        <authorList>
            <person name="Iorizzo M."/>
            <person name="Ellison S."/>
            <person name="Senalik D."/>
            <person name="Zeng P."/>
            <person name="Satapoomin P."/>
            <person name="Huang J."/>
            <person name="Bowman M."/>
            <person name="Iovene M."/>
            <person name="Sanseverino W."/>
            <person name="Cavagnaro P."/>
            <person name="Yildiz M."/>
            <person name="Macko-Podgorni A."/>
            <person name="Moranska E."/>
            <person name="Grzebelus E."/>
            <person name="Grzebelus D."/>
            <person name="Ashrafi H."/>
            <person name="Zheng Z."/>
            <person name="Cheng S."/>
            <person name="Spooner D."/>
            <person name="Van Deynze A."/>
            <person name="Simon P."/>
        </authorList>
    </citation>
    <scope>NUCLEOTIDE SEQUENCE</scope>
    <source>
        <tissue evidence="9">Leaf</tissue>
    </source>
</reference>
<sequence length="350" mass="39333">MEQNLEPVNTPVTSSSHATQATQDETTEKTPASQKRKATPSSKKASDVWDHFTKDESDPKNVRAICNYCDKDYAGGTRKHGTSTIRYHLMNQCPKYPYRVEDKKQKLLCFTKSGSESGSGSNLVAVGFNQSECRAACAKMIVIDELSFRFVEQEGFRLFCSVACPRFIIPSRHTIARDIMKLYNSEKAKLRDYFVRNSQRVSLTSDTWTSIQNVCYLVLTSHFIDNEWKMQKRILNFCQIGNHKGETIGKAIEACLKEWGIDKVFTITLDNASSNGVAVNHIKKRLQIWKTAICDGDFLHMRCSAHILNLVICDGLKEMDDSITAVRNSISCAHVSSSDSSTVIVGIFLT</sequence>
<evidence type="ECO:0000256" key="1">
    <source>
        <dbReference type="ARBA" id="ARBA00022723"/>
    </source>
</evidence>
<accession>A0AAF0WCJ8</accession>
<gene>
    <name evidence="9" type="ORF">DCAR_0206652</name>
</gene>
<keyword evidence="2 6" id="KW-0863">Zinc-finger</keyword>
<dbReference type="SMART" id="SM00614">
    <property type="entry name" value="ZnF_BED"/>
    <property type="match status" value="1"/>
</dbReference>
<dbReference type="PANTHER" id="PTHR46481:SF2">
    <property type="entry name" value="BED-TYPE DOMAIN-CONTAINING PROTEIN"/>
    <property type="match status" value="1"/>
</dbReference>
<dbReference type="InterPro" id="IPR036236">
    <property type="entry name" value="Znf_C2H2_sf"/>
</dbReference>
<evidence type="ECO:0000256" key="2">
    <source>
        <dbReference type="ARBA" id="ARBA00022771"/>
    </source>
</evidence>
<evidence type="ECO:0000256" key="3">
    <source>
        <dbReference type="ARBA" id="ARBA00022833"/>
    </source>
</evidence>
<evidence type="ECO:0000313" key="10">
    <source>
        <dbReference type="Proteomes" id="UP000077755"/>
    </source>
</evidence>
<dbReference type="Proteomes" id="UP000077755">
    <property type="component" value="Chromosome 2"/>
</dbReference>